<keyword evidence="1" id="KW-0472">Membrane</keyword>
<dbReference type="InterPro" id="IPR020635">
    <property type="entry name" value="Tyr_kinase_cat_dom"/>
</dbReference>
<keyword evidence="1" id="KW-1133">Transmembrane helix</keyword>
<dbReference type="InterPro" id="IPR050122">
    <property type="entry name" value="RTK"/>
</dbReference>
<protein>
    <submittedName>
        <fullName evidence="4">Protein kinase domain-containing protein</fullName>
    </submittedName>
</protein>
<dbReference type="AlphaFoldDB" id="A0A914CRZ8"/>
<feature type="domain" description="Protein kinase" evidence="2">
    <location>
        <begin position="103"/>
        <end position="418"/>
    </location>
</feature>
<dbReference type="Pfam" id="PF07714">
    <property type="entry name" value="PK_Tyr_Ser-Thr"/>
    <property type="match status" value="1"/>
</dbReference>
<accession>A0A914CRZ8</accession>
<dbReference type="Gene3D" id="1.10.510.10">
    <property type="entry name" value="Transferase(Phosphotransferase) domain 1"/>
    <property type="match status" value="1"/>
</dbReference>
<dbReference type="InterPro" id="IPR000719">
    <property type="entry name" value="Prot_kinase_dom"/>
</dbReference>
<dbReference type="GO" id="GO:0043235">
    <property type="term" value="C:receptor complex"/>
    <property type="evidence" value="ECO:0007669"/>
    <property type="project" value="TreeGrafter"/>
</dbReference>
<dbReference type="PRINTS" id="PR00109">
    <property type="entry name" value="TYRKINASE"/>
</dbReference>
<evidence type="ECO:0000259" key="2">
    <source>
        <dbReference type="PROSITE" id="PS50011"/>
    </source>
</evidence>
<name>A0A914CRZ8_9BILA</name>
<dbReference type="PROSITE" id="PS50011">
    <property type="entry name" value="PROTEIN_KINASE_DOM"/>
    <property type="match status" value="1"/>
</dbReference>
<dbReference type="GO" id="GO:0005886">
    <property type="term" value="C:plasma membrane"/>
    <property type="evidence" value="ECO:0007669"/>
    <property type="project" value="TreeGrafter"/>
</dbReference>
<dbReference type="GO" id="GO:0004714">
    <property type="term" value="F:transmembrane receptor protein tyrosine kinase activity"/>
    <property type="evidence" value="ECO:0007669"/>
    <property type="project" value="TreeGrafter"/>
</dbReference>
<proteinExistence type="predicted"/>
<dbReference type="Proteomes" id="UP000887540">
    <property type="component" value="Unplaced"/>
</dbReference>
<keyword evidence="3" id="KW-1185">Reference proteome</keyword>
<dbReference type="SUPFAM" id="SSF56112">
    <property type="entry name" value="Protein kinase-like (PK-like)"/>
    <property type="match status" value="1"/>
</dbReference>
<dbReference type="WBParaSite" id="ACRNAN_scaffold13891.g10906.t1">
    <property type="protein sequence ID" value="ACRNAN_scaffold13891.g10906.t1"/>
    <property type="gene ID" value="ACRNAN_scaffold13891.g10906"/>
</dbReference>
<dbReference type="Gene3D" id="3.30.200.20">
    <property type="entry name" value="Phosphorylase Kinase, domain 1"/>
    <property type="match status" value="1"/>
</dbReference>
<dbReference type="PANTHER" id="PTHR24416:SF611">
    <property type="entry name" value="TYROSINE-PROTEIN KINASE TRANSMEMBRANE RECEPTOR ROR"/>
    <property type="match status" value="1"/>
</dbReference>
<evidence type="ECO:0000313" key="3">
    <source>
        <dbReference type="Proteomes" id="UP000887540"/>
    </source>
</evidence>
<reference evidence="4" key="1">
    <citation type="submission" date="2022-11" db="UniProtKB">
        <authorList>
            <consortium name="WormBaseParasite"/>
        </authorList>
    </citation>
    <scope>IDENTIFICATION</scope>
</reference>
<keyword evidence="1" id="KW-0812">Transmembrane</keyword>
<dbReference type="SMART" id="SM00219">
    <property type="entry name" value="TyrKc"/>
    <property type="match status" value="1"/>
</dbReference>
<dbReference type="GO" id="GO:0005524">
    <property type="term" value="F:ATP binding"/>
    <property type="evidence" value="ECO:0007669"/>
    <property type="project" value="InterPro"/>
</dbReference>
<dbReference type="InterPro" id="IPR011009">
    <property type="entry name" value="Kinase-like_dom_sf"/>
</dbReference>
<dbReference type="InterPro" id="IPR001245">
    <property type="entry name" value="Ser-Thr/Tyr_kinase_cat_dom"/>
</dbReference>
<organism evidence="3 4">
    <name type="scientific">Acrobeloides nanus</name>
    <dbReference type="NCBI Taxonomy" id="290746"/>
    <lineage>
        <taxon>Eukaryota</taxon>
        <taxon>Metazoa</taxon>
        <taxon>Ecdysozoa</taxon>
        <taxon>Nematoda</taxon>
        <taxon>Chromadorea</taxon>
        <taxon>Rhabditida</taxon>
        <taxon>Tylenchina</taxon>
        <taxon>Cephalobomorpha</taxon>
        <taxon>Cephaloboidea</taxon>
        <taxon>Cephalobidae</taxon>
        <taxon>Acrobeloides</taxon>
    </lineage>
</organism>
<evidence type="ECO:0000256" key="1">
    <source>
        <dbReference type="SAM" id="Phobius"/>
    </source>
</evidence>
<evidence type="ECO:0000313" key="4">
    <source>
        <dbReference type="WBParaSite" id="ACRNAN_scaffold13891.g10906.t1"/>
    </source>
</evidence>
<sequence>IFNNYGVGMVQTRYYPFKAYGQDFFQTIKNINSTGYTTFKLTIVFADIPEFGLLQITNGINVIQHIINRTVLNETYIFNGSQAFISFTDGSAVTHGVLIHYEAQHYPTIDEGDPGFQRSVIWIAVGASLFAIFAILVVAFTVSCYFYQVRKNEKRLDFIINILKDQKELSPEEVENLKEKRDEFTISKKKLRIHYESVLGTGASSTIYNGFLYGQSPLTVSTKRLETQRFQDCKVAIKMPSSIGQDEAEQLFREIDSMKRIGYHEHVISMLYIASKNIAHRDLAARNILLTDGFKAKISDFGLSMINETGRNNTGVLPKKLPVKWLSIEAITRLIFSEKSDVWAFGVLMYEMFSYGKVPYPDFVDKDSVVSFLIRGKRLECPETVGDEIYQIMLECWAENPEERPNFETLVEKFRKIIETATVSYGYVE</sequence>
<dbReference type="GO" id="GO:0007169">
    <property type="term" value="P:cell surface receptor protein tyrosine kinase signaling pathway"/>
    <property type="evidence" value="ECO:0007669"/>
    <property type="project" value="TreeGrafter"/>
</dbReference>
<dbReference type="PANTHER" id="PTHR24416">
    <property type="entry name" value="TYROSINE-PROTEIN KINASE RECEPTOR"/>
    <property type="match status" value="1"/>
</dbReference>
<feature type="transmembrane region" description="Helical" evidence="1">
    <location>
        <begin position="120"/>
        <end position="147"/>
    </location>
</feature>